<accession>A0A1H2LWT1</accession>
<name>A0A1H2LWT1_9PSED</name>
<dbReference type="RefSeq" id="WP_084379479.1">
    <property type="nucleotide sequence ID" value="NZ_LS483433.1"/>
</dbReference>
<dbReference type="EMBL" id="LT629802">
    <property type="protein sequence ID" value="SDU85463.1"/>
    <property type="molecule type" value="Genomic_DNA"/>
</dbReference>
<reference evidence="3" key="1">
    <citation type="submission" date="2016-10" db="EMBL/GenBank/DDBJ databases">
        <authorList>
            <person name="Varghese N."/>
            <person name="Submissions S."/>
        </authorList>
    </citation>
    <scope>NUCLEOTIDE SEQUENCE [LARGE SCALE GENOMIC DNA]</scope>
    <source>
        <strain evidence="3">LMG 2223</strain>
    </source>
</reference>
<keyword evidence="1" id="KW-0472">Membrane</keyword>
<evidence type="ECO:0000256" key="1">
    <source>
        <dbReference type="SAM" id="Phobius"/>
    </source>
</evidence>
<dbReference type="OrthoDB" id="7031296at2"/>
<keyword evidence="1" id="KW-0812">Transmembrane</keyword>
<sequence>MTKPAWLSLTLALAAGLLGLDVTSHGMQIAAFVASGILTATGVLSLIAGKRFKFDPVLR</sequence>
<evidence type="ECO:0000313" key="3">
    <source>
        <dbReference type="Proteomes" id="UP000198600"/>
    </source>
</evidence>
<protein>
    <submittedName>
        <fullName evidence="2">Uncharacterized protein</fullName>
    </submittedName>
</protein>
<dbReference type="InterPro" id="IPR049711">
    <property type="entry name" value="PA3371-like"/>
</dbReference>
<proteinExistence type="predicted"/>
<organism evidence="2 3">
    <name type="scientific">Pseudomonas mucidolens</name>
    <dbReference type="NCBI Taxonomy" id="46679"/>
    <lineage>
        <taxon>Bacteria</taxon>
        <taxon>Pseudomonadati</taxon>
        <taxon>Pseudomonadota</taxon>
        <taxon>Gammaproteobacteria</taxon>
        <taxon>Pseudomonadales</taxon>
        <taxon>Pseudomonadaceae</taxon>
        <taxon>Pseudomonas</taxon>
    </lineage>
</organism>
<gene>
    <name evidence="2" type="ORF">SAMN05216202_0619</name>
</gene>
<keyword evidence="3" id="KW-1185">Reference proteome</keyword>
<dbReference type="NCBIfam" id="NF041882">
    <property type="entry name" value="PA3371_fam"/>
    <property type="match status" value="1"/>
</dbReference>
<dbReference type="Proteomes" id="UP000198600">
    <property type="component" value="Chromosome I"/>
</dbReference>
<evidence type="ECO:0000313" key="2">
    <source>
        <dbReference type="EMBL" id="SDU85463.1"/>
    </source>
</evidence>
<feature type="transmembrane region" description="Helical" evidence="1">
    <location>
        <begin position="29"/>
        <end position="49"/>
    </location>
</feature>
<keyword evidence="1" id="KW-1133">Transmembrane helix</keyword>
<dbReference type="AlphaFoldDB" id="A0A1H2LWT1"/>